<dbReference type="CDD" id="cd09272">
    <property type="entry name" value="RNase_HI_RT_Ty1"/>
    <property type="match status" value="1"/>
</dbReference>
<dbReference type="InterPro" id="IPR036397">
    <property type="entry name" value="RNaseH_sf"/>
</dbReference>
<feature type="compositionally biased region" description="Acidic residues" evidence="2">
    <location>
        <begin position="458"/>
        <end position="480"/>
    </location>
</feature>
<keyword evidence="1" id="KW-0862">Zinc</keyword>
<feature type="domain" description="Integrase catalytic" evidence="4">
    <location>
        <begin position="295"/>
        <end position="374"/>
    </location>
</feature>
<dbReference type="PROSITE" id="PS50994">
    <property type="entry name" value="INTEGRASE"/>
    <property type="match status" value="1"/>
</dbReference>
<dbReference type="Gene3D" id="3.30.420.10">
    <property type="entry name" value="Ribonuclease H-like superfamily/Ribonuclease H"/>
    <property type="match status" value="1"/>
</dbReference>
<dbReference type="GO" id="GO:0003676">
    <property type="term" value="F:nucleic acid binding"/>
    <property type="evidence" value="ECO:0007669"/>
    <property type="project" value="InterPro"/>
</dbReference>
<evidence type="ECO:0000259" key="3">
    <source>
        <dbReference type="PROSITE" id="PS50158"/>
    </source>
</evidence>
<dbReference type="InterPro" id="IPR013103">
    <property type="entry name" value="RVT_2"/>
</dbReference>
<keyword evidence="1" id="KW-0479">Metal-binding</keyword>
<dbReference type="InterPro" id="IPR001584">
    <property type="entry name" value="Integrase_cat-core"/>
</dbReference>
<feature type="compositionally biased region" description="Low complexity" evidence="2">
    <location>
        <begin position="74"/>
        <end position="83"/>
    </location>
</feature>
<reference evidence="5" key="1">
    <citation type="journal article" date="2017" name="Nature">
        <title>The genome of Chenopodium quinoa.</title>
        <authorList>
            <person name="Jarvis D.E."/>
            <person name="Ho Y.S."/>
            <person name="Lightfoot D.J."/>
            <person name="Schmoeckel S.M."/>
            <person name="Li B."/>
            <person name="Borm T.J.A."/>
            <person name="Ohyanagi H."/>
            <person name="Mineta K."/>
            <person name="Michell C.T."/>
            <person name="Saber N."/>
            <person name="Kharbatia N.M."/>
            <person name="Rupper R.R."/>
            <person name="Sharp A.R."/>
            <person name="Dally N."/>
            <person name="Boughton B.A."/>
            <person name="Woo Y.H."/>
            <person name="Gao G."/>
            <person name="Schijlen E.G.W.M."/>
            <person name="Guo X."/>
            <person name="Momin A.A."/>
            <person name="Negrao S."/>
            <person name="Al-Babili S."/>
            <person name="Gehring C."/>
            <person name="Roessner U."/>
            <person name="Jung C."/>
            <person name="Murphy K."/>
            <person name="Arold S.T."/>
            <person name="Gojobori T."/>
            <person name="van der Linden C.G."/>
            <person name="van Loo E.N."/>
            <person name="Jellen E.N."/>
            <person name="Maughan P.J."/>
            <person name="Tester M."/>
        </authorList>
    </citation>
    <scope>NUCLEOTIDE SEQUENCE [LARGE SCALE GENOMIC DNA]</scope>
    <source>
        <strain evidence="5">cv. PI 614886</strain>
    </source>
</reference>
<dbReference type="Pfam" id="PF07727">
    <property type="entry name" value="RVT_2"/>
    <property type="match status" value="1"/>
</dbReference>
<dbReference type="PROSITE" id="PS50158">
    <property type="entry name" value="ZF_CCHC"/>
    <property type="match status" value="1"/>
</dbReference>
<evidence type="ECO:0000259" key="4">
    <source>
        <dbReference type="PROSITE" id="PS50994"/>
    </source>
</evidence>
<name>A0A803LRV9_CHEQI</name>
<evidence type="ECO:0000256" key="2">
    <source>
        <dbReference type="SAM" id="MobiDB-lite"/>
    </source>
</evidence>
<dbReference type="InterPro" id="IPR057670">
    <property type="entry name" value="SH3_retrovirus"/>
</dbReference>
<dbReference type="Proteomes" id="UP000596660">
    <property type="component" value="Unplaced"/>
</dbReference>
<feature type="domain" description="CCHC-type" evidence="3">
    <location>
        <begin position="30"/>
        <end position="43"/>
    </location>
</feature>
<dbReference type="GO" id="GO:0008270">
    <property type="term" value="F:zinc ion binding"/>
    <property type="evidence" value="ECO:0007669"/>
    <property type="project" value="UniProtKB-KW"/>
</dbReference>
<dbReference type="SUPFAM" id="SSF56672">
    <property type="entry name" value="DNA/RNA polymerases"/>
    <property type="match status" value="1"/>
</dbReference>
<keyword evidence="1" id="KW-0863">Zinc-finger</keyword>
<dbReference type="SUPFAM" id="SSF53098">
    <property type="entry name" value="Ribonuclease H-like"/>
    <property type="match status" value="1"/>
</dbReference>
<keyword evidence="6" id="KW-1185">Reference proteome</keyword>
<feature type="compositionally biased region" description="Basic and acidic residues" evidence="2">
    <location>
        <begin position="485"/>
        <end position="496"/>
    </location>
</feature>
<dbReference type="Pfam" id="PF25597">
    <property type="entry name" value="SH3_retrovirus"/>
    <property type="match status" value="1"/>
</dbReference>
<evidence type="ECO:0000313" key="6">
    <source>
        <dbReference type="Proteomes" id="UP000596660"/>
    </source>
</evidence>
<dbReference type="InterPro" id="IPR043502">
    <property type="entry name" value="DNA/RNA_pol_sf"/>
</dbReference>
<dbReference type="SMART" id="SM00343">
    <property type="entry name" value="ZnF_C2HC"/>
    <property type="match status" value="1"/>
</dbReference>
<proteinExistence type="predicted"/>
<dbReference type="PANTHER" id="PTHR11439:SF498">
    <property type="entry name" value="DNAK FAMILY PROTEIN"/>
    <property type="match status" value="1"/>
</dbReference>
<dbReference type="InterPro" id="IPR001878">
    <property type="entry name" value="Znf_CCHC"/>
</dbReference>
<dbReference type="EnsemblPlants" id="AUR62017688-RA">
    <property type="protein sequence ID" value="AUR62017688-RA:cds"/>
    <property type="gene ID" value="AUR62017688"/>
</dbReference>
<dbReference type="PANTHER" id="PTHR11439">
    <property type="entry name" value="GAG-POL-RELATED RETROTRANSPOSON"/>
    <property type="match status" value="1"/>
</dbReference>
<organism evidence="5 6">
    <name type="scientific">Chenopodium quinoa</name>
    <name type="common">Quinoa</name>
    <dbReference type="NCBI Taxonomy" id="63459"/>
    <lineage>
        <taxon>Eukaryota</taxon>
        <taxon>Viridiplantae</taxon>
        <taxon>Streptophyta</taxon>
        <taxon>Embryophyta</taxon>
        <taxon>Tracheophyta</taxon>
        <taxon>Spermatophyta</taxon>
        <taxon>Magnoliopsida</taxon>
        <taxon>eudicotyledons</taxon>
        <taxon>Gunneridae</taxon>
        <taxon>Pentapetalae</taxon>
        <taxon>Caryophyllales</taxon>
        <taxon>Chenopodiaceae</taxon>
        <taxon>Chenopodioideae</taxon>
        <taxon>Atripliceae</taxon>
        <taxon>Chenopodium</taxon>
    </lineage>
</organism>
<sequence>MFSRGSTSGGVPSGGGGFGRGFAPLSGNGCTTCGKAGHMAEQCWTVVGYPTWHAKHQQKPVSAFQKGKGKISPGNNKWGNRNKGNKVAANIEALLKMLPKQSFGDNDEETEHSYAGMVSCHFAESIENEWIIDSGASDHMTGYLNTMHDVVRRKNSPQINLPTGQTANITHFGNVNLGNNLSLKNVLMRSGLYYLENKPIETVIGQLKAQISGEEESEGKCAMNVSTYRSVPTVVTNVPKLSSRTLWHHRLGHAPIQRIEKIHGLKGVKEGQGEVCLTCPLEKLTKLPYAKSESRAKEPFDLVHIDTWGPHRVCTKGKYKYFMTIVDDHTRVIWVNLMVQKSDAFKVLEKFAKMVGTQYGRKIKILRSDNAPEFEDQKCKPFNPSISHDKLDARGIPCIFMGYPSNQKGYKLISLINSQAFVSMDVNFYENIFPYHIFHTASAERERNQNNEQNQSWIDDDDDKAQSDSESEEVYEEETETNNSAREESNSEEMRISSRQTKAPVWHKDYKVGATTLSYANAIRKFADTPASENYFWSSMEMICEEERYLNSQFKMKDMGELKYFLGIEADRSDAGIFLSQRKYVMDILQEYNMKGCKPLRLPMDVHHKLTHNTGTPLTQPEKYQRLIRKLIYLTITRPDIAFTVHTLSQFMHSPTYVHYQAAIRVLRYFSGSRSQGILLAADSAVELKAYCDSDWASCPITRKSTSSFCILLGDSPISWKAKKQQVVARSTAEAEYRSMALTICEVMWLKQLLKDLGLKSLKNTPLFCDNQAALALAENPVQHERTKHVEIDCHFIREKVIEGTVIPTYVKSSEQLTDLFTKVVSTEQYNQLLGRG</sequence>
<evidence type="ECO:0000256" key="1">
    <source>
        <dbReference type="PROSITE-ProRule" id="PRU00047"/>
    </source>
</evidence>
<reference evidence="5" key="2">
    <citation type="submission" date="2021-03" db="UniProtKB">
        <authorList>
            <consortium name="EnsemblPlants"/>
        </authorList>
    </citation>
    <scope>IDENTIFICATION</scope>
</reference>
<feature type="region of interest" description="Disordered" evidence="2">
    <location>
        <begin position="61"/>
        <end position="83"/>
    </location>
</feature>
<dbReference type="InterPro" id="IPR012337">
    <property type="entry name" value="RNaseH-like_sf"/>
</dbReference>
<feature type="region of interest" description="Disordered" evidence="2">
    <location>
        <begin position="444"/>
        <end position="500"/>
    </location>
</feature>
<dbReference type="Gramene" id="AUR62017688-RA">
    <property type="protein sequence ID" value="AUR62017688-RA:cds"/>
    <property type="gene ID" value="AUR62017688"/>
</dbReference>
<protein>
    <submittedName>
        <fullName evidence="5">Uncharacterized protein</fullName>
    </submittedName>
</protein>
<dbReference type="GO" id="GO:0015074">
    <property type="term" value="P:DNA integration"/>
    <property type="evidence" value="ECO:0007669"/>
    <property type="project" value="InterPro"/>
</dbReference>
<dbReference type="AlphaFoldDB" id="A0A803LRV9"/>
<accession>A0A803LRV9</accession>
<evidence type="ECO:0000313" key="5">
    <source>
        <dbReference type="EnsemblPlants" id="AUR62017688-RA:cds"/>
    </source>
</evidence>
<dbReference type="OMA" id="ASHAINC"/>